<accession>A0A1H5GL86</accession>
<keyword evidence="4 6" id="KW-1133">Transmembrane helix</keyword>
<feature type="transmembrane region" description="Helical" evidence="6">
    <location>
        <begin position="306"/>
        <end position="324"/>
    </location>
</feature>
<dbReference type="CDD" id="cd06581">
    <property type="entry name" value="TM_PBP1_LivM_like"/>
    <property type="match status" value="1"/>
</dbReference>
<dbReference type="RefSeq" id="WP_092124379.1">
    <property type="nucleotide sequence ID" value="NZ_FNTH01000001.1"/>
</dbReference>
<dbReference type="AlphaFoldDB" id="A0A1H5GL86"/>
<dbReference type="GO" id="GO:0005886">
    <property type="term" value="C:plasma membrane"/>
    <property type="evidence" value="ECO:0007669"/>
    <property type="project" value="UniProtKB-SubCell"/>
</dbReference>
<comment type="subcellular location">
    <subcellularLocation>
        <location evidence="1">Cell membrane</location>
        <topology evidence="1">Multi-pass membrane protein</topology>
    </subcellularLocation>
</comment>
<evidence type="ECO:0000313" key="7">
    <source>
        <dbReference type="EMBL" id="SEE15878.1"/>
    </source>
</evidence>
<dbReference type="Proteomes" id="UP000198992">
    <property type="component" value="Unassembled WGS sequence"/>
</dbReference>
<feature type="transmembrane region" description="Helical" evidence="6">
    <location>
        <begin position="105"/>
        <end position="125"/>
    </location>
</feature>
<organism evidence="7 8">
    <name type="scientific">Bradyrhizobium erythrophlei</name>
    <dbReference type="NCBI Taxonomy" id="1437360"/>
    <lineage>
        <taxon>Bacteria</taxon>
        <taxon>Pseudomonadati</taxon>
        <taxon>Pseudomonadota</taxon>
        <taxon>Alphaproteobacteria</taxon>
        <taxon>Hyphomicrobiales</taxon>
        <taxon>Nitrobacteraceae</taxon>
        <taxon>Bradyrhizobium</taxon>
    </lineage>
</organism>
<dbReference type="Pfam" id="PF02653">
    <property type="entry name" value="BPD_transp_2"/>
    <property type="match status" value="1"/>
</dbReference>
<evidence type="ECO:0000256" key="6">
    <source>
        <dbReference type="SAM" id="Phobius"/>
    </source>
</evidence>
<dbReference type="GO" id="GO:0015658">
    <property type="term" value="F:branched-chain amino acid transmembrane transporter activity"/>
    <property type="evidence" value="ECO:0007669"/>
    <property type="project" value="InterPro"/>
</dbReference>
<evidence type="ECO:0000256" key="2">
    <source>
        <dbReference type="ARBA" id="ARBA00022475"/>
    </source>
</evidence>
<evidence type="ECO:0000256" key="4">
    <source>
        <dbReference type="ARBA" id="ARBA00022989"/>
    </source>
</evidence>
<proteinExistence type="predicted"/>
<feature type="transmembrane region" description="Helical" evidence="6">
    <location>
        <begin position="12"/>
        <end position="30"/>
    </location>
</feature>
<name>A0A1H5GL86_9BRAD</name>
<gene>
    <name evidence="7" type="ORF">SAMN05444164_7120</name>
</gene>
<dbReference type="InterPro" id="IPR043428">
    <property type="entry name" value="LivM-like"/>
</dbReference>
<evidence type="ECO:0000313" key="8">
    <source>
        <dbReference type="Proteomes" id="UP000198992"/>
    </source>
</evidence>
<dbReference type="PANTHER" id="PTHR30482">
    <property type="entry name" value="HIGH-AFFINITY BRANCHED-CHAIN AMINO ACID TRANSPORT SYSTEM PERMEASE"/>
    <property type="match status" value="1"/>
</dbReference>
<evidence type="ECO:0000256" key="5">
    <source>
        <dbReference type="ARBA" id="ARBA00023136"/>
    </source>
</evidence>
<feature type="transmembrane region" description="Helical" evidence="6">
    <location>
        <begin position="65"/>
        <end position="85"/>
    </location>
</feature>
<dbReference type="InterPro" id="IPR001851">
    <property type="entry name" value="ABC_transp_permease"/>
</dbReference>
<dbReference type="OrthoDB" id="9804361at2"/>
<feature type="transmembrane region" description="Helical" evidence="6">
    <location>
        <begin position="222"/>
        <end position="242"/>
    </location>
</feature>
<protein>
    <submittedName>
        <fullName evidence="7">Amino acid/amide ABC transporter membrane protein 2, HAAT family</fullName>
    </submittedName>
</protein>
<dbReference type="PANTHER" id="PTHR30482:SF10">
    <property type="entry name" value="HIGH-AFFINITY BRANCHED-CHAIN AMINO ACID TRANSPORT PROTEIN BRAE"/>
    <property type="match status" value="1"/>
</dbReference>
<feature type="transmembrane region" description="Helical" evidence="6">
    <location>
        <begin position="36"/>
        <end position="58"/>
    </location>
</feature>
<sequence length="357" mass="38429">MSQRPSVIRQTIITPIVLIVALLIMAALSYQFGSRAFNRTVVEMFINIMVVVGLYVFVGNSGLLSFGHISFMCLGAYMTAWLTIPPVMKSITLKGLPVWLLHAQLPMWVATPISGLFAALFALIVGRVIMRLSGIAASIATFGLLGVINNVYSNWDSVTGGQGSIVGIPPTMNVWTAWIGGAVAIAIAYLYSNSRSGLALRATRDEAVAASASGIDIVRERLIAFVVSAFIIGLAGALYAHFLSIVNPGAFYLRTTFITLSMLVVGGMYSLSGAVSGVVAISVLIELFRDLEKGISLGGHTVGLPNGVQEIAIGIITIVILMYLPTGLTCNREFSWRRWPLQRRLTRPVQTALKELH</sequence>
<evidence type="ECO:0000256" key="1">
    <source>
        <dbReference type="ARBA" id="ARBA00004651"/>
    </source>
</evidence>
<evidence type="ECO:0000256" key="3">
    <source>
        <dbReference type="ARBA" id="ARBA00022692"/>
    </source>
</evidence>
<feature type="transmembrane region" description="Helical" evidence="6">
    <location>
        <begin position="132"/>
        <end position="152"/>
    </location>
</feature>
<feature type="transmembrane region" description="Helical" evidence="6">
    <location>
        <begin position="262"/>
        <end position="285"/>
    </location>
</feature>
<feature type="transmembrane region" description="Helical" evidence="6">
    <location>
        <begin position="172"/>
        <end position="191"/>
    </location>
</feature>
<reference evidence="7 8" key="1">
    <citation type="submission" date="2016-10" db="EMBL/GenBank/DDBJ databases">
        <authorList>
            <person name="de Groot N.N."/>
        </authorList>
    </citation>
    <scope>NUCLEOTIDE SEQUENCE [LARGE SCALE GENOMIC DNA]</scope>
    <source>
        <strain evidence="7 8">MT12</strain>
    </source>
</reference>
<dbReference type="EMBL" id="FNTH01000001">
    <property type="protein sequence ID" value="SEE15878.1"/>
    <property type="molecule type" value="Genomic_DNA"/>
</dbReference>
<keyword evidence="5 6" id="KW-0472">Membrane</keyword>
<keyword evidence="2" id="KW-1003">Cell membrane</keyword>
<keyword evidence="3 6" id="KW-0812">Transmembrane</keyword>